<dbReference type="InParanoid" id="B8Y967"/>
<feature type="transmembrane region" description="Helical" evidence="1">
    <location>
        <begin position="139"/>
        <end position="159"/>
    </location>
</feature>
<keyword evidence="1" id="KW-0812">Transmembrane</keyword>
<proteinExistence type="predicted"/>
<protein>
    <submittedName>
        <fullName evidence="2">NADH dehydrogenase subunit 6</fullName>
    </submittedName>
</protein>
<evidence type="ECO:0000313" key="3">
    <source>
        <dbReference type="EnsemblMetazoa" id="PHUM627369-PA"/>
    </source>
</evidence>
<geneLocation type="mitochondrion" evidence="2"/>
<reference evidence="3" key="2">
    <citation type="submission" date="2021-02" db="UniProtKB">
        <authorList>
            <consortium name="EnsemblMetazoa"/>
        </authorList>
    </citation>
    <scope>IDENTIFICATION</scope>
    <source>
        <strain evidence="3">USDA</strain>
    </source>
</reference>
<gene>
    <name evidence="2" type="primary">ND6</name>
</gene>
<keyword evidence="1" id="KW-0472">Membrane</keyword>
<keyword evidence="1" id="KW-1133">Transmembrane helix</keyword>
<dbReference type="EMBL" id="FJ499485">
    <property type="protein sequence ID" value="ACL27441.1"/>
    <property type="molecule type" value="Genomic_DNA"/>
</dbReference>
<sequence>MTLSIPLSLLLYVVAMFFTFLILVGSDLLLKLFSLAMTVFTVGLLILLNSYSSWSWLLLWLGILGGLIVSLSMAFIVTPKINSSKDWSSSLSFMSAFWILTSVMLSAMMWKVEFKEWSDLYSTESVSETYNSLLMDLKVYTAVVILLIYILMLPVMEVLTSPYSRSSAAGWGIY</sequence>
<dbReference type="AlphaFoldDB" id="B8Y967"/>
<dbReference type="HOGENOM" id="CLU_1543909_0_0_1"/>
<keyword evidence="4" id="KW-1185">Reference proteome</keyword>
<name>B8Y967_PEDHC</name>
<feature type="transmembrane region" description="Helical" evidence="1">
    <location>
        <begin position="32"/>
        <end position="51"/>
    </location>
</feature>
<dbReference type="EnsemblMetazoa" id="PHUM627369-RA">
    <property type="protein sequence ID" value="PHUM627369-PA"/>
    <property type="gene ID" value="PHUM627369"/>
</dbReference>
<organism evidence="2">
    <name type="scientific">Pediculus humanus subsp. corporis</name>
    <name type="common">Body louse</name>
    <dbReference type="NCBI Taxonomy" id="121224"/>
    <lineage>
        <taxon>Eukaryota</taxon>
        <taxon>Metazoa</taxon>
        <taxon>Ecdysozoa</taxon>
        <taxon>Arthropoda</taxon>
        <taxon>Hexapoda</taxon>
        <taxon>Insecta</taxon>
        <taxon>Pterygota</taxon>
        <taxon>Neoptera</taxon>
        <taxon>Paraneoptera</taxon>
        <taxon>Psocodea</taxon>
        <taxon>Troctomorpha</taxon>
        <taxon>Phthiraptera</taxon>
        <taxon>Anoplura</taxon>
        <taxon>Pediculidae</taxon>
        <taxon>Pediculus</taxon>
    </lineage>
</organism>
<feature type="transmembrane region" description="Helical" evidence="1">
    <location>
        <begin position="6"/>
        <end position="25"/>
    </location>
</feature>
<keyword evidence="2" id="KW-0496">Mitochondrion</keyword>
<evidence type="ECO:0000313" key="4">
    <source>
        <dbReference type="Proteomes" id="UP000009046"/>
    </source>
</evidence>
<reference evidence="2" key="1">
    <citation type="journal article" date="2009" name="Genome Res.">
        <title>The single mitochondrial chromosome typical of animals has evolved into 18 minichromosomes in the human body louse, Pediculus humanus.</title>
        <authorList>
            <person name="Shao R."/>
            <person name="Kirkness E.F."/>
            <person name="Barker S.C."/>
        </authorList>
    </citation>
    <scope>NUCLEOTIDE SEQUENCE</scope>
</reference>
<dbReference type="Proteomes" id="UP000009046">
    <property type="component" value="Unassembled WGS sequence"/>
</dbReference>
<evidence type="ECO:0000313" key="2">
    <source>
        <dbReference type="EMBL" id="ACL27441.1"/>
    </source>
</evidence>
<feature type="transmembrane region" description="Helical" evidence="1">
    <location>
        <begin position="57"/>
        <end position="78"/>
    </location>
</feature>
<accession>B8Y967</accession>
<evidence type="ECO:0000256" key="1">
    <source>
        <dbReference type="SAM" id="Phobius"/>
    </source>
</evidence>
<dbReference type="VEuPathDB" id="VectorBase:PHUM627369"/>
<feature type="transmembrane region" description="Helical" evidence="1">
    <location>
        <begin position="90"/>
        <end position="110"/>
    </location>
</feature>